<dbReference type="Pfam" id="PF04149">
    <property type="entry name" value="DUF397"/>
    <property type="match status" value="1"/>
</dbReference>
<dbReference type="RefSeq" id="WP_369172168.1">
    <property type="nucleotide sequence ID" value="NZ_CP163439.1"/>
</dbReference>
<sequence length="64" mass="6682">MTQLRWQKSSFSEGGADTCVEVALDSAGCLRLRESDTPSAVIAPAQSALAALIDRLKEQASSGS</sequence>
<name>A0AB39Q8I5_9ACTN</name>
<dbReference type="AlphaFoldDB" id="A0AB39Q8I5"/>
<reference evidence="2" key="1">
    <citation type="submission" date="2024-07" db="EMBL/GenBank/DDBJ databases">
        <authorList>
            <person name="Yu S.T."/>
        </authorList>
    </citation>
    <scope>NUCLEOTIDE SEQUENCE</scope>
    <source>
        <strain evidence="2">R28</strain>
    </source>
</reference>
<gene>
    <name evidence="2" type="ORF">AB5J49_31005</name>
</gene>
<organism evidence="2">
    <name type="scientific">Streptomyces sp. R28</name>
    <dbReference type="NCBI Taxonomy" id="3238628"/>
    <lineage>
        <taxon>Bacteria</taxon>
        <taxon>Bacillati</taxon>
        <taxon>Actinomycetota</taxon>
        <taxon>Actinomycetes</taxon>
        <taxon>Kitasatosporales</taxon>
        <taxon>Streptomycetaceae</taxon>
        <taxon>Streptomyces</taxon>
    </lineage>
</organism>
<feature type="domain" description="DUF397" evidence="1">
    <location>
        <begin position="4"/>
        <end position="57"/>
    </location>
</feature>
<evidence type="ECO:0000259" key="1">
    <source>
        <dbReference type="Pfam" id="PF04149"/>
    </source>
</evidence>
<dbReference type="InterPro" id="IPR007278">
    <property type="entry name" value="DUF397"/>
</dbReference>
<evidence type="ECO:0000313" key="2">
    <source>
        <dbReference type="EMBL" id="XDQ37414.1"/>
    </source>
</evidence>
<proteinExistence type="predicted"/>
<protein>
    <submittedName>
        <fullName evidence="2">DUF397 domain-containing protein</fullName>
    </submittedName>
</protein>
<dbReference type="EMBL" id="CP163439">
    <property type="protein sequence ID" value="XDQ37414.1"/>
    <property type="molecule type" value="Genomic_DNA"/>
</dbReference>
<accession>A0AB39Q8I5</accession>